<dbReference type="InterPro" id="IPR036890">
    <property type="entry name" value="HATPase_C_sf"/>
</dbReference>
<dbReference type="GO" id="GO:0016301">
    <property type="term" value="F:kinase activity"/>
    <property type="evidence" value="ECO:0007669"/>
    <property type="project" value="UniProtKB-KW"/>
</dbReference>
<dbReference type="InterPro" id="IPR010559">
    <property type="entry name" value="Sig_transdc_His_kin_internal"/>
</dbReference>
<feature type="transmembrane region" description="Helical" evidence="1">
    <location>
        <begin position="86"/>
        <end position="107"/>
    </location>
</feature>
<feature type="transmembrane region" description="Helical" evidence="1">
    <location>
        <begin position="119"/>
        <end position="141"/>
    </location>
</feature>
<keyword evidence="1" id="KW-1133">Transmembrane helix</keyword>
<proteinExistence type="predicted"/>
<dbReference type="Pfam" id="PF06580">
    <property type="entry name" value="His_kinase"/>
    <property type="match status" value="1"/>
</dbReference>
<keyword evidence="1" id="KW-0812">Transmembrane</keyword>
<evidence type="ECO:0000256" key="1">
    <source>
        <dbReference type="SAM" id="Phobius"/>
    </source>
</evidence>
<keyword evidence="4" id="KW-1185">Reference proteome</keyword>
<feature type="domain" description="Signal transduction histidine kinase internal region" evidence="2">
    <location>
        <begin position="165"/>
        <end position="243"/>
    </location>
</feature>
<keyword evidence="3" id="KW-0418">Kinase</keyword>
<dbReference type="Proteomes" id="UP001302072">
    <property type="component" value="Chromosome"/>
</dbReference>
<evidence type="ECO:0000313" key="3">
    <source>
        <dbReference type="EMBL" id="WNH52391.1"/>
    </source>
</evidence>
<protein>
    <submittedName>
        <fullName evidence="3">Histidine kinase</fullName>
    </submittedName>
</protein>
<evidence type="ECO:0000313" key="4">
    <source>
        <dbReference type="Proteomes" id="UP001302072"/>
    </source>
</evidence>
<keyword evidence="1" id="KW-0472">Membrane</keyword>
<evidence type="ECO:0000259" key="2">
    <source>
        <dbReference type="Pfam" id="PF06580"/>
    </source>
</evidence>
<dbReference type="InterPro" id="IPR050640">
    <property type="entry name" value="Bact_2-comp_sensor_kinase"/>
</dbReference>
<dbReference type="Gene3D" id="3.30.565.10">
    <property type="entry name" value="Histidine kinase-like ATPase, C-terminal domain"/>
    <property type="match status" value="1"/>
</dbReference>
<feature type="transmembrane region" description="Helical" evidence="1">
    <location>
        <begin position="12"/>
        <end position="32"/>
    </location>
</feature>
<name>A0ABY9YNB8_9GAMM</name>
<accession>A0ABY9YNB8</accession>
<dbReference type="EMBL" id="CP115541">
    <property type="protein sequence ID" value="WNH52391.1"/>
    <property type="molecule type" value="Genomic_DNA"/>
</dbReference>
<dbReference type="PANTHER" id="PTHR34220">
    <property type="entry name" value="SENSOR HISTIDINE KINASE YPDA"/>
    <property type="match status" value="1"/>
</dbReference>
<feature type="transmembrane region" description="Helical" evidence="1">
    <location>
        <begin position="52"/>
        <end position="74"/>
    </location>
</feature>
<dbReference type="SUPFAM" id="SSF55874">
    <property type="entry name" value="ATPase domain of HSP90 chaperone/DNA topoisomerase II/histidine kinase"/>
    <property type="match status" value="1"/>
</dbReference>
<reference evidence="3 4" key="1">
    <citation type="submission" date="2022-12" db="EMBL/GenBank/DDBJ databases">
        <title>Two new species, Stenotrophomonas aracearum and Stenotrophomonas oahuensis, isolated from Anthurium (Araceae family) in Hawaii.</title>
        <authorList>
            <person name="Chunag S.C."/>
            <person name="Dobhal S."/>
            <person name="Alvarez A."/>
            <person name="Arif M."/>
        </authorList>
    </citation>
    <scope>NUCLEOTIDE SEQUENCE [LARGE SCALE GENOMIC DNA]</scope>
    <source>
        <strain evidence="3 4">A5586</strain>
    </source>
</reference>
<keyword evidence="3" id="KW-0808">Transferase</keyword>
<dbReference type="PANTHER" id="PTHR34220:SF7">
    <property type="entry name" value="SENSOR HISTIDINE KINASE YPDA"/>
    <property type="match status" value="1"/>
</dbReference>
<sequence>MPIRLGTTSLPVHRYLALWGVVIVVFAIQDWIAGHVHGQHWSWFTHLRWSAIQWGTWAALAPLVFRLGARYPLLSEARWVGLGRHILLSFGITSAAMAIGALVSTFFEPSGFFEQLAYFIAQHFAIGLLTYWALLAIQQALHYHAEKSRRELESARLATELAQSRLVALKSQLQPHFLFNTLHAIITLLDEDKLSAEDMLLRLSELLRAFLEDYDGQEIQLRQELDLLELYLGIQRTRFKDRLTTRTYIAPDALDCAVPSLILQPLVENAVRHGIGQRVGSDVIEIEARRDGDSLLLEVRNRNSVLEAGDSKAAGHGIGMANTRLRLRELYGDAAEVRLDITWPEGVACRVRLPFREMENAEDAPEFNTGLAAP</sequence>
<dbReference type="RefSeq" id="WP_311191591.1">
    <property type="nucleotide sequence ID" value="NZ_CP115541.1"/>
</dbReference>
<organism evidence="3 4">
    <name type="scientific">Stenotrophomonas oahuensis</name>
    <dbReference type="NCBI Taxonomy" id="3003271"/>
    <lineage>
        <taxon>Bacteria</taxon>
        <taxon>Pseudomonadati</taxon>
        <taxon>Pseudomonadota</taxon>
        <taxon>Gammaproteobacteria</taxon>
        <taxon>Lysobacterales</taxon>
        <taxon>Lysobacteraceae</taxon>
        <taxon>Stenotrophomonas</taxon>
    </lineage>
</organism>
<gene>
    <name evidence="3" type="ORF">PDM29_18995</name>
</gene>